<feature type="transmembrane region" description="Helical" evidence="6">
    <location>
        <begin position="58"/>
        <end position="80"/>
    </location>
</feature>
<dbReference type="GO" id="GO:0005886">
    <property type="term" value="C:plasma membrane"/>
    <property type="evidence" value="ECO:0007669"/>
    <property type="project" value="TreeGrafter"/>
</dbReference>
<feature type="transmembrane region" description="Helical" evidence="6">
    <location>
        <begin position="101"/>
        <end position="120"/>
    </location>
</feature>
<dbReference type="Gene3D" id="1.10.4160.10">
    <property type="entry name" value="Hydantoin permease"/>
    <property type="match status" value="1"/>
</dbReference>
<keyword evidence="5 6" id="KW-0472">Membrane</keyword>
<dbReference type="PANTHER" id="PTHR30569:SF0">
    <property type="entry name" value="CYTOSINE PERMEASE"/>
    <property type="match status" value="1"/>
</dbReference>
<proteinExistence type="inferred from homology"/>
<dbReference type="RefSeq" id="WP_088051248.1">
    <property type="nucleotide sequence ID" value="NZ_BMJD01000013.1"/>
</dbReference>
<evidence type="ECO:0000256" key="2">
    <source>
        <dbReference type="ARBA" id="ARBA00008974"/>
    </source>
</evidence>
<feature type="transmembrane region" description="Helical" evidence="6">
    <location>
        <begin position="30"/>
        <end position="52"/>
    </location>
</feature>
<feature type="transmembrane region" description="Helical" evidence="6">
    <location>
        <begin position="240"/>
        <end position="264"/>
    </location>
</feature>
<feature type="transmembrane region" description="Helical" evidence="6">
    <location>
        <begin position="376"/>
        <end position="394"/>
    </location>
</feature>
<dbReference type="EMBL" id="BMJD01000013">
    <property type="protein sequence ID" value="GGB42385.1"/>
    <property type="molecule type" value="Genomic_DNA"/>
</dbReference>
<organism evidence="7 8">
    <name type="scientific">Lentibacillus populi</name>
    <dbReference type="NCBI Taxonomy" id="1827502"/>
    <lineage>
        <taxon>Bacteria</taxon>
        <taxon>Bacillati</taxon>
        <taxon>Bacillota</taxon>
        <taxon>Bacilli</taxon>
        <taxon>Bacillales</taxon>
        <taxon>Bacillaceae</taxon>
        <taxon>Lentibacillus</taxon>
    </lineage>
</organism>
<evidence type="ECO:0000256" key="6">
    <source>
        <dbReference type="SAM" id="Phobius"/>
    </source>
</evidence>
<sequence length="447" mass="48257">MNEKNVKSMEKDEALQAVPIDQRQHWLTPAMIFGGLEFTIPVLMVGATLAGSFGLSEILLFLIIALFVIQWSGNALQGYIGAKTGRSSSVIARTSFGSAQARFIVGLTIFVVSLGWWAVQTSVAGNAISAMFGVDYTTQWGLWALITVIAGLLFAIPSIIGYSSMKWTDYIAVPAGLLLIAGGIYYALKNTGWETITNWDPEPTMGILAAISLIIGANVSQWVIASDYTRYAKPTIKDNILIPTGIVLVGFPLFIVGAVMSVGVGDADIVNVMMNLGFPVWGFLILWFATWTSQLVNNYSMGLALANMLNVNSNKGRALLTFGGTIIAIVVALAGILDYFMDFLYLTALVYPAIAGVMMVDFFLIRKRTWKDNGGWNWMATIGLVVGTVLGYVTQYVTTFGLPAVQSLIASGIVYYVAMKIKAKVAPDHFTEGMSGDLPVDLGVEAK</sequence>
<dbReference type="AlphaFoldDB" id="A0A9W5X5B8"/>
<name>A0A9W5X5B8_9BACI</name>
<dbReference type="PANTHER" id="PTHR30569">
    <property type="entry name" value="CYTOSINE TRANSPORTER CODB"/>
    <property type="match status" value="1"/>
</dbReference>
<gene>
    <name evidence="7" type="ORF">GCM10011409_19930</name>
</gene>
<evidence type="ECO:0000313" key="7">
    <source>
        <dbReference type="EMBL" id="GGB42385.1"/>
    </source>
</evidence>
<accession>A0A9W5X5B8</accession>
<feature type="transmembrane region" description="Helical" evidence="6">
    <location>
        <begin position="343"/>
        <end position="364"/>
    </location>
</feature>
<evidence type="ECO:0000256" key="5">
    <source>
        <dbReference type="ARBA" id="ARBA00023136"/>
    </source>
</evidence>
<comment type="subcellular location">
    <subcellularLocation>
        <location evidence="1">Membrane</location>
        <topology evidence="1">Multi-pass membrane protein</topology>
    </subcellularLocation>
</comment>
<feature type="transmembrane region" description="Helical" evidence="6">
    <location>
        <begin position="400"/>
        <end position="418"/>
    </location>
</feature>
<keyword evidence="3 6" id="KW-0812">Transmembrane</keyword>
<feature type="transmembrane region" description="Helical" evidence="6">
    <location>
        <begin position="276"/>
        <end position="297"/>
    </location>
</feature>
<evidence type="ECO:0000256" key="4">
    <source>
        <dbReference type="ARBA" id="ARBA00022989"/>
    </source>
</evidence>
<dbReference type="GO" id="GO:0015209">
    <property type="term" value="F:cytosine transmembrane transporter activity"/>
    <property type="evidence" value="ECO:0007669"/>
    <property type="project" value="InterPro"/>
</dbReference>
<keyword evidence="4 6" id="KW-1133">Transmembrane helix</keyword>
<feature type="transmembrane region" description="Helical" evidence="6">
    <location>
        <begin position="167"/>
        <end position="187"/>
    </location>
</feature>
<dbReference type="InterPro" id="IPR030191">
    <property type="entry name" value="CodB"/>
</dbReference>
<evidence type="ECO:0000256" key="1">
    <source>
        <dbReference type="ARBA" id="ARBA00004141"/>
    </source>
</evidence>
<keyword evidence="8" id="KW-1185">Reference proteome</keyword>
<dbReference type="Pfam" id="PF02133">
    <property type="entry name" value="Transp_cyt_pur"/>
    <property type="match status" value="1"/>
</dbReference>
<comment type="similarity">
    <text evidence="2">Belongs to the purine-cytosine permease (2.A.39) family.</text>
</comment>
<feature type="transmembrane region" description="Helical" evidence="6">
    <location>
        <begin position="140"/>
        <end position="160"/>
    </location>
</feature>
<reference evidence="7" key="1">
    <citation type="journal article" date="2014" name="Int. J. Syst. Evol. Microbiol.">
        <title>Complete genome sequence of Corynebacterium casei LMG S-19264T (=DSM 44701T), isolated from a smear-ripened cheese.</title>
        <authorList>
            <consortium name="US DOE Joint Genome Institute (JGI-PGF)"/>
            <person name="Walter F."/>
            <person name="Albersmeier A."/>
            <person name="Kalinowski J."/>
            <person name="Ruckert C."/>
        </authorList>
    </citation>
    <scope>NUCLEOTIDE SEQUENCE</scope>
    <source>
        <strain evidence="7">CGMCC 1.15454</strain>
    </source>
</reference>
<reference evidence="7" key="2">
    <citation type="submission" date="2020-09" db="EMBL/GenBank/DDBJ databases">
        <authorList>
            <person name="Sun Q."/>
            <person name="Zhou Y."/>
        </authorList>
    </citation>
    <scope>NUCLEOTIDE SEQUENCE</scope>
    <source>
        <strain evidence="7">CGMCC 1.15454</strain>
    </source>
</reference>
<evidence type="ECO:0000256" key="3">
    <source>
        <dbReference type="ARBA" id="ARBA00022692"/>
    </source>
</evidence>
<protein>
    <submittedName>
        <fullName evidence="7">Cytosine permease</fullName>
    </submittedName>
</protein>
<feature type="transmembrane region" description="Helical" evidence="6">
    <location>
        <begin position="318"/>
        <end position="337"/>
    </location>
</feature>
<dbReference type="Proteomes" id="UP000621492">
    <property type="component" value="Unassembled WGS sequence"/>
</dbReference>
<feature type="transmembrane region" description="Helical" evidence="6">
    <location>
        <begin position="207"/>
        <end position="228"/>
    </location>
</feature>
<dbReference type="InterPro" id="IPR001248">
    <property type="entry name" value="Pur-cyt_permease"/>
</dbReference>
<evidence type="ECO:0000313" key="8">
    <source>
        <dbReference type="Proteomes" id="UP000621492"/>
    </source>
</evidence>
<comment type="caution">
    <text evidence="7">The sequence shown here is derived from an EMBL/GenBank/DDBJ whole genome shotgun (WGS) entry which is preliminary data.</text>
</comment>